<dbReference type="KEGG" id="gtr:GLOTRDRAFT_76930"/>
<dbReference type="STRING" id="670483.S7Q336"/>
<feature type="domain" description="Amine oxidase" evidence="1">
    <location>
        <begin position="10"/>
        <end position="280"/>
    </location>
</feature>
<reference evidence="2 3" key="1">
    <citation type="journal article" date="2012" name="Science">
        <title>The Paleozoic origin of enzymatic lignin decomposition reconstructed from 31 fungal genomes.</title>
        <authorList>
            <person name="Floudas D."/>
            <person name="Binder M."/>
            <person name="Riley R."/>
            <person name="Barry K."/>
            <person name="Blanchette R.A."/>
            <person name="Henrissat B."/>
            <person name="Martinez A.T."/>
            <person name="Otillar R."/>
            <person name="Spatafora J.W."/>
            <person name="Yadav J.S."/>
            <person name="Aerts A."/>
            <person name="Benoit I."/>
            <person name="Boyd A."/>
            <person name="Carlson A."/>
            <person name="Copeland A."/>
            <person name="Coutinho P.M."/>
            <person name="de Vries R.P."/>
            <person name="Ferreira P."/>
            <person name="Findley K."/>
            <person name="Foster B."/>
            <person name="Gaskell J."/>
            <person name="Glotzer D."/>
            <person name="Gorecki P."/>
            <person name="Heitman J."/>
            <person name="Hesse C."/>
            <person name="Hori C."/>
            <person name="Igarashi K."/>
            <person name="Jurgens J.A."/>
            <person name="Kallen N."/>
            <person name="Kersten P."/>
            <person name="Kohler A."/>
            <person name="Kuees U."/>
            <person name="Kumar T.K.A."/>
            <person name="Kuo A."/>
            <person name="LaButti K."/>
            <person name="Larrondo L.F."/>
            <person name="Lindquist E."/>
            <person name="Ling A."/>
            <person name="Lombard V."/>
            <person name="Lucas S."/>
            <person name="Lundell T."/>
            <person name="Martin R."/>
            <person name="McLaughlin D.J."/>
            <person name="Morgenstern I."/>
            <person name="Morin E."/>
            <person name="Murat C."/>
            <person name="Nagy L.G."/>
            <person name="Nolan M."/>
            <person name="Ohm R.A."/>
            <person name="Patyshakuliyeva A."/>
            <person name="Rokas A."/>
            <person name="Ruiz-Duenas F.J."/>
            <person name="Sabat G."/>
            <person name="Salamov A."/>
            <person name="Samejima M."/>
            <person name="Schmutz J."/>
            <person name="Slot J.C."/>
            <person name="St John F."/>
            <person name="Stenlid J."/>
            <person name="Sun H."/>
            <person name="Sun S."/>
            <person name="Syed K."/>
            <person name="Tsang A."/>
            <person name="Wiebenga A."/>
            <person name="Young D."/>
            <person name="Pisabarro A."/>
            <person name="Eastwood D.C."/>
            <person name="Martin F."/>
            <person name="Cullen D."/>
            <person name="Grigoriev I.V."/>
            <person name="Hibbett D.S."/>
        </authorList>
    </citation>
    <scope>NUCLEOTIDE SEQUENCE [LARGE SCALE GENOMIC DNA]</scope>
    <source>
        <strain evidence="2 3">ATCC 11539</strain>
    </source>
</reference>
<dbReference type="eggNOG" id="ENOG502QSMW">
    <property type="taxonomic scope" value="Eukaryota"/>
</dbReference>
<evidence type="ECO:0000313" key="3">
    <source>
        <dbReference type="Proteomes" id="UP000030669"/>
    </source>
</evidence>
<evidence type="ECO:0000259" key="1">
    <source>
        <dbReference type="Pfam" id="PF01593"/>
    </source>
</evidence>
<organism evidence="2 3">
    <name type="scientific">Gloeophyllum trabeum (strain ATCC 11539 / FP-39264 / Madison 617)</name>
    <name type="common">Brown rot fungus</name>
    <dbReference type="NCBI Taxonomy" id="670483"/>
    <lineage>
        <taxon>Eukaryota</taxon>
        <taxon>Fungi</taxon>
        <taxon>Dikarya</taxon>
        <taxon>Basidiomycota</taxon>
        <taxon>Agaricomycotina</taxon>
        <taxon>Agaricomycetes</taxon>
        <taxon>Gloeophyllales</taxon>
        <taxon>Gloeophyllaceae</taxon>
        <taxon>Gloeophyllum</taxon>
    </lineage>
</organism>
<gene>
    <name evidence="2" type="ORF">GLOTRDRAFT_76930</name>
</gene>
<name>S7Q336_GLOTA</name>
<accession>S7Q336</accession>
<dbReference type="AlphaFoldDB" id="S7Q336"/>
<sequence length="522" mass="58170">MKVAVVGSGVSGLAATWLLNEYSDHEVHLFEADGRPGGHANTVRFVQLGKEPTTVDTYIVFNPSTYPNFLRFLKMFTSVEILPTEMTFAVSRDGGAFEWAGGNLATVFCQPSRLLDPNMWRLIYDVLRFNACARRLVIGSEDKHITDDLSIGEYLESKGYSAVFRDNYLIPMTAAIWSTPPDKCAMDFPARTLVQFMYNHHLLQLTGKPSWLTIKGGSHAYVKTILEKLPRQSLHLGTKVEAVERGNGADPTAKLHLRTSGGQLHEFDHVIMACHSDTALDILHAGTGPTEDEQKLLGRFRWSRNEAVLHSDINLMPKKRLAWSCWNVLSSSSQHAIGNTSLNENQISLTCKQSRRILFISIDYWMNELQHLSEAKHGPVLVTLNPPREPAAAKTVGRYPYDHPVLDAEALKSQKEMNMIQGKRGISFAGAWTRYGFHEDGFTSGLRAAVDNLDVKPPFNIEDPDRAPLSTRAAVVFDLIEQTGLRVLVGFLLSSFLSICRFVVGFLVDLSHIDSASKVKSE</sequence>
<dbReference type="EMBL" id="KB469303">
    <property type="protein sequence ID" value="EPQ54421.1"/>
    <property type="molecule type" value="Genomic_DNA"/>
</dbReference>
<dbReference type="GO" id="GO:0016491">
    <property type="term" value="F:oxidoreductase activity"/>
    <property type="evidence" value="ECO:0007669"/>
    <property type="project" value="InterPro"/>
</dbReference>
<dbReference type="PANTHER" id="PTHR42923">
    <property type="entry name" value="PROTOPORPHYRINOGEN OXIDASE"/>
    <property type="match status" value="1"/>
</dbReference>
<dbReference type="InterPro" id="IPR036188">
    <property type="entry name" value="FAD/NAD-bd_sf"/>
</dbReference>
<protein>
    <submittedName>
        <fullName evidence="2">FAD/NAD P-binding domain-containing protein</fullName>
    </submittedName>
</protein>
<dbReference type="OMA" id="RAWASWN"/>
<proteinExistence type="predicted"/>
<dbReference type="InterPro" id="IPR002937">
    <property type="entry name" value="Amino_oxidase"/>
</dbReference>
<dbReference type="Proteomes" id="UP000030669">
    <property type="component" value="Unassembled WGS sequence"/>
</dbReference>
<dbReference type="GeneID" id="19308658"/>
<keyword evidence="3" id="KW-1185">Reference proteome</keyword>
<dbReference type="Gene3D" id="3.50.50.60">
    <property type="entry name" value="FAD/NAD(P)-binding domain"/>
    <property type="match status" value="1"/>
</dbReference>
<dbReference type="Gene3D" id="3.90.660.20">
    <property type="entry name" value="Protoporphyrinogen oxidase, mitochondrial, domain 2"/>
    <property type="match status" value="1"/>
</dbReference>
<dbReference type="Pfam" id="PF01593">
    <property type="entry name" value="Amino_oxidase"/>
    <property type="match status" value="1"/>
</dbReference>
<dbReference type="HOGENOM" id="CLU_028123_2_1_1"/>
<dbReference type="PANTHER" id="PTHR42923:SF17">
    <property type="entry name" value="AMINE OXIDASE DOMAIN-CONTAINING PROTEIN"/>
    <property type="match status" value="1"/>
</dbReference>
<evidence type="ECO:0000313" key="2">
    <source>
        <dbReference type="EMBL" id="EPQ54421.1"/>
    </source>
</evidence>
<dbReference type="SUPFAM" id="SSF51905">
    <property type="entry name" value="FAD/NAD(P)-binding domain"/>
    <property type="match status" value="1"/>
</dbReference>
<dbReference type="OrthoDB" id="5977668at2759"/>
<dbReference type="InterPro" id="IPR050464">
    <property type="entry name" value="Zeta_carotene_desat/Oxidored"/>
</dbReference>
<dbReference type="RefSeq" id="XP_007866732.1">
    <property type="nucleotide sequence ID" value="XM_007868541.1"/>
</dbReference>
<dbReference type="Gene3D" id="1.10.3110.10">
    <property type="entry name" value="protoporphyrinogen ix oxidase, domain 3"/>
    <property type="match status" value="1"/>
</dbReference>